<dbReference type="EMBL" id="SPHZ02000001">
    <property type="protein sequence ID" value="KAF0931894.1"/>
    <property type="molecule type" value="Genomic_DNA"/>
</dbReference>
<dbReference type="Proteomes" id="UP000479710">
    <property type="component" value="Unassembled WGS sequence"/>
</dbReference>
<accession>A0A6G1F4U8</accession>
<reference evidence="1 2" key="1">
    <citation type="submission" date="2019-11" db="EMBL/GenBank/DDBJ databases">
        <title>Whole genome sequence of Oryza granulata.</title>
        <authorList>
            <person name="Li W."/>
        </authorList>
    </citation>
    <scope>NUCLEOTIDE SEQUENCE [LARGE SCALE GENOMIC DNA]</scope>
    <source>
        <strain evidence="2">cv. Menghai</strain>
        <tissue evidence="1">Leaf</tissue>
    </source>
</reference>
<evidence type="ECO:0000313" key="2">
    <source>
        <dbReference type="Proteomes" id="UP000479710"/>
    </source>
</evidence>
<keyword evidence="2" id="KW-1185">Reference proteome</keyword>
<dbReference type="AlphaFoldDB" id="A0A6G1F4U8"/>
<name>A0A6G1F4U8_9ORYZ</name>
<evidence type="ECO:0000313" key="1">
    <source>
        <dbReference type="EMBL" id="KAF0931894.1"/>
    </source>
</evidence>
<comment type="caution">
    <text evidence="1">The sequence shown here is derived from an EMBL/GenBank/DDBJ whole genome shotgun (WGS) entry which is preliminary data.</text>
</comment>
<sequence length="132" mass="15689">MADFGHALGWTALHSGMSNGFNEQFHRLMWCLRYLSGLVYRGWKFEFVERDEWEAEYVHHPYRGKDDHFCTVRCTPCFYNLIVTYLSHWVEAVDDCYEEAPLELVEQKGCLGDLKVDHLNLTHTFQQLEEEH</sequence>
<gene>
    <name evidence="1" type="ORF">E2562_007086</name>
</gene>
<protein>
    <submittedName>
        <fullName evidence="1">Uncharacterized protein</fullName>
    </submittedName>
</protein>
<proteinExistence type="predicted"/>
<organism evidence="1 2">
    <name type="scientific">Oryza meyeriana var. granulata</name>
    <dbReference type="NCBI Taxonomy" id="110450"/>
    <lineage>
        <taxon>Eukaryota</taxon>
        <taxon>Viridiplantae</taxon>
        <taxon>Streptophyta</taxon>
        <taxon>Embryophyta</taxon>
        <taxon>Tracheophyta</taxon>
        <taxon>Spermatophyta</taxon>
        <taxon>Magnoliopsida</taxon>
        <taxon>Liliopsida</taxon>
        <taxon>Poales</taxon>
        <taxon>Poaceae</taxon>
        <taxon>BOP clade</taxon>
        <taxon>Oryzoideae</taxon>
        <taxon>Oryzeae</taxon>
        <taxon>Oryzinae</taxon>
        <taxon>Oryza</taxon>
        <taxon>Oryza meyeriana</taxon>
    </lineage>
</organism>